<reference evidence="9 10" key="1">
    <citation type="submission" date="2020-02" db="EMBL/GenBank/DDBJ databases">
        <title>Bacillus aquiflavi sp. nov., isolated from yellow water of strong flavor Chinese baijiu in Yibin region of China.</title>
        <authorList>
            <person name="Xie J."/>
        </authorList>
    </citation>
    <scope>NUCLEOTIDE SEQUENCE [LARGE SCALE GENOMIC DNA]</scope>
    <source>
        <strain evidence="9 10">3H-10</strain>
    </source>
</reference>
<keyword evidence="3" id="KW-0731">Sigma factor</keyword>
<dbReference type="Pfam" id="PF08281">
    <property type="entry name" value="Sigma70_r4_2"/>
    <property type="match status" value="1"/>
</dbReference>
<comment type="similarity">
    <text evidence="1">Belongs to the sigma-70 factor family. ECF subfamily.</text>
</comment>
<dbReference type="InterPro" id="IPR036388">
    <property type="entry name" value="WH-like_DNA-bd_sf"/>
</dbReference>
<dbReference type="Proteomes" id="UP000570010">
    <property type="component" value="Unassembled WGS sequence"/>
</dbReference>
<organism evidence="9 10">
    <name type="scientific">Bacillus aquiflavi</name>
    <dbReference type="NCBI Taxonomy" id="2672567"/>
    <lineage>
        <taxon>Bacteria</taxon>
        <taxon>Bacillati</taxon>
        <taxon>Bacillota</taxon>
        <taxon>Bacilli</taxon>
        <taxon>Bacillales</taxon>
        <taxon>Bacillaceae</taxon>
        <taxon>Bacillus</taxon>
    </lineage>
</organism>
<dbReference type="Proteomes" id="UP000472971">
    <property type="component" value="Unassembled WGS sequence"/>
</dbReference>
<evidence type="ECO:0000259" key="7">
    <source>
        <dbReference type="Pfam" id="PF08281"/>
    </source>
</evidence>
<evidence type="ECO:0000256" key="3">
    <source>
        <dbReference type="ARBA" id="ARBA00023082"/>
    </source>
</evidence>
<evidence type="ECO:0000259" key="6">
    <source>
        <dbReference type="Pfam" id="PF04542"/>
    </source>
</evidence>
<dbReference type="SUPFAM" id="SSF88946">
    <property type="entry name" value="Sigma2 domain of RNA polymerase sigma factors"/>
    <property type="match status" value="1"/>
</dbReference>
<protein>
    <submittedName>
        <fullName evidence="9">RNA polymerase sigma factor</fullName>
    </submittedName>
</protein>
<dbReference type="PANTHER" id="PTHR43133:SF52">
    <property type="entry name" value="ECF RNA POLYMERASE SIGMA FACTOR SIGL"/>
    <property type="match status" value="1"/>
</dbReference>
<dbReference type="PANTHER" id="PTHR43133">
    <property type="entry name" value="RNA POLYMERASE ECF-TYPE SIGMA FACTO"/>
    <property type="match status" value="1"/>
</dbReference>
<dbReference type="InterPro" id="IPR014284">
    <property type="entry name" value="RNA_pol_sigma-70_dom"/>
</dbReference>
<dbReference type="GO" id="GO:0003677">
    <property type="term" value="F:DNA binding"/>
    <property type="evidence" value="ECO:0007669"/>
    <property type="project" value="UniProtKB-KW"/>
</dbReference>
<dbReference type="NCBIfam" id="TIGR02937">
    <property type="entry name" value="sigma70-ECF"/>
    <property type="match status" value="1"/>
</dbReference>
<keyword evidence="4" id="KW-0238">DNA-binding</keyword>
<dbReference type="InterPro" id="IPR013325">
    <property type="entry name" value="RNA_pol_sigma_r2"/>
</dbReference>
<evidence type="ECO:0000313" key="8">
    <source>
        <dbReference type="EMBL" id="MBA4536969.1"/>
    </source>
</evidence>
<comment type="caution">
    <text evidence="9">The sequence shown here is derived from an EMBL/GenBank/DDBJ whole genome shotgun (WGS) entry which is preliminary data.</text>
</comment>
<evidence type="ECO:0000313" key="9">
    <source>
        <dbReference type="EMBL" id="NEY82665.1"/>
    </source>
</evidence>
<evidence type="ECO:0000313" key="11">
    <source>
        <dbReference type="Proteomes" id="UP000570010"/>
    </source>
</evidence>
<sequence length="164" mass="19423">MKELEELYKDIQPKIYSFFYVKTLDQNTAEDLTHDTFYEAMKGFNSFAGKSTIQTWLFSIANNLLKKYYRSKKYRKKLVETLSKEDKKTNSLEEELMIKERSGKLLEQINQLDSLSKEIVTYRIYGELSFKEIGELIGKSENYTRVAYHRAKLKLQKEMEGFHG</sequence>
<evidence type="ECO:0000313" key="10">
    <source>
        <dbReference type="Proteomes" id="UP000472971"/>
    </source>
</evidence>
<dbReference type="InterPro" id="IPR013324">
    <property type="entry name" value="RNA_pol_sigma_r3/r4-like"/>
</dbReference>
<keyword evidence="2" id="KW-0805">Transcription regulation</keyword>
<dbReference type="InterPro" id="IPR013249">
    <property type="entry name" value="RNA_pol_sigma70_r4_t2"/>
</dbReference>
<proteinExistence type="inferred from homology"/>
<gene>
    <name evidence="9" type="ORF">G4D64_14405</name>
    <name evidence="8" type="ORF">H1Z61_07375</name>
</gene>
<keyword evidence="10" id="KW-1185">Reference proteome</keyword>
<evidence type="ECO:0000256" key="1">
    <source>
        <dbReference type="ARBA" id="ARBA00010641"/>
    </source>
</evidence>
<dbReference type="SUPFAM" id="SSF88659">
    <property type="entry name" value="Sigma3 and sigma4 domains of RNA polymerase sigma factors"/>
    <property type="match status" value="1"/>
</dbReference>
<dbReference type="Pfam" id="PF04542">
    <property type="entry name" value="Sigma70_r2"/>
    <property type="match status" value="1"/>
</dbReference>
<dbReference type="GO" id="GO:0006352">
    <property type="term" value="P:DNA-templated transcription initiation"/>
    <property type="evidence" value="ECO:0007669"/>
    <property type="project" value="InterPro"/>
</dbReference>
<evidence type="ECO:0000256" key="5">
    <source>
        <dbReference type="ARBA" id="ARBA00023163"/>
    </source>
</evidence>
<feature type="domain" description="RNA polymerase sigma factor 70 region 4 type 2" evidence="7">
    <location>
        <begin position="104"/>
        <end position="155"/>
    </location>
</feature>
<dbReference type="InterPro" id="IPR007627">
    <property type="entry name" value="RNA_pol_sigma70_r2"/>
</dbReference>
<accession>A0A6B3W1T8</accession>
<dbReference type="InterPro" id="IPR039425">
    <property type="entry name" value="RNA_pol_sigma-70-like"/>
</dbReference>
<dbReference type="Gene3D" id="1.10.1740.10">
    <property type="match status" value="1"/>
</dbReference>
<evidence type="ECO:0000256" key="4">
    <source>
        <dbReference type="ARBA" id="ARBA00023125"/>
    </source>
</evidence>
<dbReference type="EMBL" id="JAAIWN010000041">
    <property type="protein sequence ID" value="NEY82665.1"/>
    <property type="molecule type" value="Genomic_DNA"/>
</dbReference>
<feature type="domain" description="RNA polymerase sigma-70 region 2" evidence="6">
    <location>
        <begin position="7"/>
        <end position="73"/>
    </location>
</feature>
<evidence type="ECO:0000256" key="2">
    <source>
        <dbReference type="ARBA" id="ARBA00023015"/>
    </source>
</evidence>
<dbReference type="EMBL" id="JACEIO010000013">
    <property type="protein sequence ID" value="MBA4536969.1"/>
    <property type="molecule type" value="Genomic_DNA"/>
</dbReference>
<keyword evidence="5" id="KW-0804">Transcription</keyword>
<dbReference type="RefSeq" id="WP_163243066.1">
    <property type="nucleotide sequence ID" value="NZ_CP082780.1"/>
</dbReference>
<dbReference type="AlphaFoldDB" id="A0A6B3W1T8"/>
<dbReference type="GO" id="GO:0016987">
    <property type="term" value="F:sigma factor activity"/>
    <property type="evidence" value="ECO:0007669"/>
    <property type="project" value="UniProtKB-KW"/>
</dbReference>
<name>A0A6B3W1T8_9BACI</name>
<dbReference type="Gene3D" id="1.10.10.10">
    <property type="entry name" value="Winged helix-like DNA-binding domain superfamily/Winged helix DNA-binding domain"/>
    <property type="match status" value="1"/>
</dbReference>
<reference evidence="8 11" key="2">
    <citation type="submission" date="2020-07" db="EMBL/GenBank/DDBJ databases">
        <authorList>
            <person name="Feng H."/>
        </authorList>
    </citation>
    <scope>NUCLEOTIDE SEQUENCE [LARGE SCALE GENOMIC DNA]</scope>
    <source>
        <strain evidence="11">s-12</strain>
        <strain evidence="8">S-12</strain>
    </source>
</reference>